<dbReference type="SUPFAM" id="SSF53448">
    <property type="entry name" value="Nucleotide-diphospho-sugar transferases"/>
    <property type="match status" value="1"/>
</dbReference>
<comment type="caution">
    <text evidence="2">The sequence shown here is derived from an EMBL/GenBank/DDBJ whole genome shotgun (WGS) entry which is preliminary data.</text>
</comment>
<dbReference type="Gene3D" id="3.90.550.10">
    <property type="entry name" value="Spore Coat Polysaccharide Biosynthesis Protein SpsA, Chain A"/>
    <property type="match status" value="1"/>
</dbReference>
<name>A0ABU3K5U0_9BACT</name>
<reference evidence="2 3" key="1">
    <citation type="journal article" date="2023" name="ISME J.">
        <title>Cultivation and genomic characterization of novel and ubiquitous marine nitrite-oxidizing bacteria from the Nitrospirales.</title>
        <authorList>
            <person name="Mueller A.J."/>
            <person name="Daebeler A."/>
            <person name="Herbold C.W."/>
            <person name="Kirkegaard R.H."/>
            <person name="Daims H."/>
        </authorList>
    </citation>
    <scope>NUCLEOTIDE SEQUENCE [LARGE SCALE GENOMIC DNA]</scope>
    <source>
        <strain evidence="2 3">EB</strain>
    </source>
</reference>
<accession>A0ABU3K5U0</accession>
<evidence type="ECO:0000313" key="3">
    <source>
        <dbReference type="Proteomes" id="UP001250932"/>
    </source>
</evidence>
<keyword evidence="3" id="KW-1185">Reference proteome</keyword>
<dbReference type="Proteomes" id="UP001250932">
    <property type="component" value="Unassembled WGS sequence"/>
</dbReference>
<keyword evidence="2" id="KW-0808">Transferase</keyword>
<dbReference type="GO" id="GO:0016740">
    <property type="term" value="F:transferase activity"/>
    <property type="evidence" value="ECO:0007669"/>
    <property type="project" value="UniProtKB-KW"/>
</dbReference>
<gene>
    <name evidence="2" type="ORF">PPG34_05405</name>
</gene>
<evidence type="ECO:0000256" key="1">
    <source>
        <dbReference type="SAM" id="MobiDB-lite"/>
    </source>
</evidence>
<sequence length="425" mass="48109">MSDFYQTGVITTLHRLGNTNLERLEAELCEHADTQPIALVLPCLYAELEGSALEDIIGHLQGVPYLKEIVVALGRASALEFRRAKEYFQKLPQHVRLVWIDGANIKELMSLLTQNDVDIGLPGKGQACWLAFGYVLARQQSKVIVLHDCDVYTYDREFLARLCYPVGNPNLGYEFCKGYYPRVTDRLYGRVTRLFMFPLIQSLIRLLGPQKKLRFMESFRYPLAGEFGMVTDLAWINRFPGDWGLEIGVLAEVHRNCADRRVCQVDLTDRYEHKHKNLSAENPEDGLLKMSVDIAKTLFRTLASDGVILSDATLKTLRATYLQIAQETIKKYENVAAINGLEFDRHAERTAVEAFLKGLLIATETFLKDPLGVPMISSWNHVVGAVPDFFDRLVNAVEADHEWNPKHEDSSINNPQGDPSLKRPA</sequence>
<dbReference type="RefSeq" id="WP_313832127.1">
    <property type="nucleotide sequence ID" value="NZ_JAQOUE010000001.1"/>
</dbReference>
<evidence type="ECO:0000313" key="2">
    <source>
        <dbReference type="EMBL" id="MDT7041779.1"/>
    </source>
</evidence>
<protein>
    <submittedName>
        <fullName evidence="2">Glycosyl transferase</fullName>
    </submittedName>
</protein>
<feature type="region of interest" description="Disordered" evidence="1">
    <location>
        <begin position="404"/>
        <end position="425"/>
    </location>
</feature>
<proteinExistence type="predicted"/>
<organism evidence="2 3">
    <name type="scientific">Candidatus Nitronereus thalassa</name>
    <dbReference type="NCBI Taxonomy" id="3020898"/>
    <lineage>
        <taxon>Bacteria</taxon>
        <taxon>Pseudomonadati</taxon>
        <taxon>Nitrospirota</taxon>
        <taxon>Nitrospiria</taxon>
        <taxon>Nitrospirales</taxon>
        <taxon>Nitrospiraceae</taxon>
        <taxon>Candidatus Nitronereus</taxon>
    </lineage>
</organism>
<dbReference type="InterPro" id="IPR029044">
    <property type="entry name" value="Nucleotide-diphossugar_trans"/>
</dbReference>
<dbReference type="EMBL" id="JAQOUE010000001">
    <property type="protein sequence ID" value="MDT7041779.1"/>
    <property type="molecule type" value="Genomic_DNA"/>
</dbReference>